<name>A0AAD3YCT9_9TREE</name>
<accession>A0AAD3YCT9</accession>
<reference evidence="1" key="1">
    <citation type="journal article" date="2023" name="BMC Genomics">
        <title>Chromosome-level genome assemblies of Cutaneotrichosporon spp. (Trichosporonales, Basidiomycota) reveal imbalanced evolution between nucleotide sequences and chromosome synteny.</title>
        <authorList>
            <person name="Kobayashi Y."/>
            <person name="Kayamori A."/>
            <person name="Aoki K."/>
            <person name="Shiwa Y."/>
            <person name="Matsutani M."/>
            <person name="Fujita N."/>
            <person name="Sugita T."/>
            <person name="Iwasaki W."/>
            <person name="Tanaka N."/>
            <person name="Takashima M."/>
        </authorList>
    </citation>
    <scope>NUCLEOTIDE SEQUENCE</scope>
    <source>
        <strain evidence="1">HIS016</strain>
    </source>
</reference>
<protein>
    <submittedName>
        <fullName evidence="1">Uncharacterized protein</fullName>
    </submittedName>
</protein>
<dbReference type="EMBL" id="BTCM01000004">
    <property type="protein sequence ID" value="GMK57247.1"/>
    <property type="molecule type" value="Genomic_DNA"/>
</dbReference>
<evidence type="ECO:0000313" key="2">
    <source>
        <dbReference type="Proteomes" id="UP001222932"/>
    </source>
</evidence>
<evidence type="ECO:0000313" key="1">
    <source>
        <dbReference type="EMBL" id="GMK57247.1"/>
    </source>
</evidence>
<organism evidence="1 2">
    <name type="scientific">Cutaneotrichosporon spelunceum</name>
    <dbReference type="NCBI Taxonomy" id="1672016"/>
    <lineage>
        <taxon>Eukaryota</taxon>
        <taxon>Fungi</taxon>
        <taxon>Dikarya</taxon>
        <taxon>Basidiomycota</taxon>
        <taxon>Agaricomycotina</taxon>
        <taxon>Tremellomycetes</taxon>
        <taxon>Trichosporonales</taxon>
        <taxon>Trichosporonaceae</taxon>
        <taxon>Cutaneotrichosporon</taxon>
    </lineage>
</organism>
<proteinExistence type="predicted"/>
<dbReference type="AlphaFoldDB" id="A0AAD3YCT9"/>
<gene>
    <name evidence="1" type="ORF">CspeluHIS016_0400810</name>
</gene>
<keyword evidence="2" id="KW-1185">Reference proteome</keyword>
<comment type="caution">
    <text evidence="1">The sequence shown here is derived from an EMBL/GenBank/DDBJ whole genome shotgun (WGS) entry which is preliminary data.</text>
</comment>
<reference evidence="1" key="2">
    <citation type="submission" date="2023-06" db="EMBL/GenBank/DDBJ databases">
        <authorList>
            <person name="Kobayashi Y."/>
            <person name="Kayamori A."/>
            <person name="Aoki K."/>
            <person name="Shiwa Y."/>
            <person name="Fujita N."/>
            <person name="Sugita T."/>
            <person name="Iwasaki W."/>
            <person name="Tanaka N."/>
            <person name="Takashima M."/>
        </authorList>
    </citation>
    <scope>NUCLEOTIDE SEQUENCE</scope>
    <source>
        <strain evidence="1">HIS016</strain>
    </source>
</reference>
<sequence length="191" mass="21335">MKSLLDTSLLSTLRSLSHTPAPPPGPDVEEGFDIFPPLASSDMNRYAAFLHRIRTEFAKDPNVREDPSLHGIGGIVFDVAGEQPWVPLDGRRFLRFSAVLHGPTSEPHTPGAGGPDDYLARVEAIAMQYFAERVHSWSENCETAGWRKHGVYNWMEVRHAVTHVFKEEDERVETKGEQTEVEVAQISEVTA</sequence>
<dbReference type="Proteomes" id="UP001222932">
    <property type="component" value="Unassembled WGS sequence"/>
</dbReference>